<accession>A0A0B4DFL8</accession>
<feature type="transmembrane region" description="Helical" evidence="1">
    <location>
        <begin position="126"/>
        <end position="145"/>
    </location>
</feature>
<feature type="transmembrane region" description="Helical" evidence="1">
    <location>
        <begin position="287"/>
        <end position="305"/>
    </location>
</feature>
<evidence type="ECO:0000256" key="1">
    <source>
        <dbReference type="SAM" id="Phobius"/>
    </source>
</evidence>
<comment type="caution">
    <text evidence="2">The sequence shown here is derived from an EMBL/GenBank/DDBJ whole genome shotgun (WGS) entry which is preliminary data.</text>
</comment>
<gene>
    <name evidence="2" type="ORF">RM50_15915</name>
</gene>
<feature type="transmembrane region" description="Helical" evidence="1">
    <location>
        <begin position="23"/>
        <end position="42"/>
    </location>
</feature>
<keyword evidence="1" id="KW-1133">Transmembrane helix</keyword>
<feature type="transmembrane region" description="Helical" evidence="1">
    <location>
        <begin position="326"/>
        <end position="347"/>
    </location>
</feature>
<evidence type="ECO:0000313" key="2">
    <source>
        <dbReference type="EMBL" id="KIC65546.1"/>
    </source>
</evidence>
<dbReference type="OrthoDB" id="9776737at2"/>
<dbReference type="RefSeq" id="WP_043454708.1">
    <property type="nucleotide sequence ID" value="NZ_JWTB01000031.1"/>
</dbReference>
<dbReference type="Proteomes" id="UP000031196">
    <property type="component" value="Unassembled WGS sequence"/>
</dbReference>
<evidence type="ECO:0008006" key="4">
    <source>
        <dbReference type="Google" id="ProtNLM"/>
    </source>
</evidence>
<keyword evidence="1" id="KW-0812">Transmembrane</keyword>
<name>A0A0B4DFL8_PSEPS</name>
<keyword evidence="1" id="KW-0472">Membrane</keyword>
<dbReference type="AlphaFoldDB" id="A0A0B4DFL8"/>
<dbReference type="EMBL" id="JWTB01000031">
    <property type="protein sequence ID" value="KIC65546.1"/>
    <property type="molecule type" value="Genomic_DNA"/>
</dbReference>
<protein>
    <recommendedName>
        <fullName evidence="4">DUF2029 domain-containing protein</fullName>
    </recommendedName>
</protein>
<evidence type="ECO:0000313" key="3">
    <source>
        <dbReference type="Proteomes" id="UP000031196"/>
    </source>
</evidence>
<proteinExistence type="predicted"/>
<feature type="transmembrane region" description="Helical" evidence="1">
    <location>
        <begin position="353"/>
        <end position="372"/>
    </location>
</feature>
<organism evidence="2 3">
    <name type="scientific">Pseudarthrobacter phenanthrenivorans</name>
    <name type="common">Arthrobacter phenanthrenivorans</name>
    <dbReference type="NCBI Taxonomy" id="361575"/>
    <lineage>
        <taxon>Bacteria</taxon>
        <taxon>Bacillati</taxon>
        <taxon>Actinomycetota</taxon>
        <taxon>Actinomycetes</taxon>
        <taxon>Micrococcales</taxon>
        <taxon>Micrococcaceae</taxon>
        <taxon>Pseudarthrobacter</taxon>
    </lineage>
</organism>
<feature type="transmembrane region" description="Helical" evidence="1">
    <location>
        <begin position="171"/>
        <end position="194"/>
    </location>
</feature>
<sequence length="389" mass="42777">MGEMIANQAGASSIFRGPRTPPLVTLLLVVVALVARLFLMPYESEDAATFLLPWMEQFRDRGVWALGGDFSNYNFPYLFLLFLVSLLPVEPLFAIKAVSVGGDVLLALAVAALAKQLGPSQLAPRTIAVIALLAPTVLLNAAMWGQCDSIYTAFLLLSARSLLRDNYNCAWSWWGVAVAFKLQSVFFLPALAAVSLRNRRGFKGPFLATCVWLALSLPPVIFGRSWESTLTIYVRQTTDGRLVSGAANIFAWFPEMDAAQGRWWGILLCALALAVATAAYWRGADTLVRRLYMCITVVAVCPLLLPQMHDRYFFAAEVMSLLLFNWAGLRIVPCLLATTGAFVYFLYFARNSYAMPLAIAFSFQAVAVILMYRALMRGSGKTLPGSAIH</sequence>
<feature type="transmembrane region" description="Helical" evidence="1">
    <location>
        <begin position="93"/>
        <end position="114"/>
    </location>
</feature>
<feature type="transmembrane region" description="Helical" evidence="1">
    <location>
        <begin position="263"/>
        <end position="281"/>
    </location>
</feature>
<reference evidence="2 3" key="1">
    <citation type="submission" date="2014-12" db="EMBL/GenBank/DDBJ databases">
        <title>Genome sequencing of Arthrobacter phenanthrenivorans SWC37.</title>
        <authorList>
            <person name="Tan P.W."/>
            <person name="Chan K.-G."/>
        </authorList>
    </citation>
    <scope>NUCLEOTIDE SEQUENCE [LARGE SCALE GENOMIC DNA]</scope>
    <source>
        <strain evidence="2 3">SWC37</strain>
    </source>
</reference>
<feature type="transmembrane region" description="Helical" evidence="1">
    <location>
        <begin position="206"/>
        <end position="226"/>
    </location>
</feature>